<dbReference type="PRINTS" id="PR00081">
    <property type="entry name" value="GDHRDH"/>
</dbReference>
<dbReference type="PANTHER" id="PTHR44169:SF6">
    <property type="entry name" value="NADPH-DEPENDENT 1-ACYLDIHYDROXYACETONE PHOSPHATE REDUCTASE"/>
    <property type="match status" value="1"/>
</dbReference>
<evidence type="ECO:0000256" key="2">
    <source>
        <dbReference type="ARBA" id="ARBA00023002"/>
    </source>
</evidence>
<evidence type="ECO:0000313" key="5">
    <source>
        <dbReference type="Proteomes" id="UP000324241"/>
    </source>
</evidence>
<comment type="similarity">
    <text evidence="1 3">Belongs to the short-chain dehydrogenases/reductases (SDR) family.</text>
</comment>
<dbReference type="InterPro" id="IPR036291">
    <property type="entry name" value="NAD(P)-bd_dom_sf"/>
</dbReference>
<dbReference type="Pfam" id="PF00106">
    <property type="entry name" value="adh_short"/>
    <property type="match status" value="1"/>
</dbReference>
<dbReference type="Gene3D" id="3.40.50.720">
    <property type="entry name" value="NAD(P)-binding Rossmann-like Domain"/>
    <property type="match status" value="1"/>
</dbReference>
<protein>
    <submittedName>
        <fullName evidence="4">Uncharacterized protein</fullName>
    </submittedName>
</protein>
<organism evidence="4 5">
    <name type="scientific">Aspergillus tanneri</name>
    <dbReference type="NCBI Taxonomy" id="1220188"/>
    <lineage>
        <taxon>Eukaryota</taxon>
        <taxon>Fungi</taxon>
        <taxon>Dikarya</taxon>
        <taxon>Ascomycota</taxon>
        <taxon>Pezizomycotina</taxon>
        <taxon>Eurotiomycetes</taxon>
        <taxon>Eurotiomycetidae</taxon>
        <taxon>Eurotiales</taxon>
        <taxon>Aspergillaceae</taxon>
        <taxon>Aspergillus</taxon>
        <taxon>Aspergillus subgen. Circumdati</taxon>
    </lineage>
</organism>
<dbReference type="InterPro" id="IPR002347">
    <property type="entry name" value="SDR_fam"/>
</dbReference>
<dbReference type="GO" id="GO:0016491">
    <property type="term" value="F:oxidoreductase activity"/>
    <property type="evidence" value="ECO:0007669"/>
    <property type="project" value="UniProtKB-KW"/>
</dbReference>
<accession>A0A5M9MPS2</accession>
<keyword evidence="2" id="KW-0560">Oxidoreductase</keyword>
<dbReference type="AlphaFoldDB" id="A0A5M9MPS2"/>
<proteinExistence type="inferred from homology"/>
<dbReference type="PRINTS" id="PR00080">
    <property type="entry name" value="SDRFAMILY"/>
</dbReference>
<dbReference type="VEuPathDB" id="FungiDB:EYZ11_007440"/>
<comment type="caution">
    <text evidence="4">The sequence shown here is derived from an EMBL/GenBank/DDBJ whole genome shotgun (WGS) entry which is preliminary data.</text>
</comment>
<dbReference type="Proteomes" id="UP000324241">
    <property type="component" value="Unassembled WGS sequence"/>
</dbReference>
<dbReference type="RefSeq" id="XP_033428406.1">
    <property type="nucleotide sequence ID" value="XM_033569600.1"/>
</dbReference>
<reference evidence="4 5" key="1">
    <citation type="submission" date="2019-08" db="EMBL/GenBank/DDBJ databases">
        <title>The genome sequence of a newly discovered highly antifungal drug resistant Aspergillus species, Aspergillus tanneri NIH 1004.</title>
        <authorList>
            <person name="Mounaud S."/>
            <person name="Singh I."/>
            <person name="Joardar V."/>
            <person name="Pakala S."/>
            <person name="Pakala S."/>
            <person name="Venepally P."/>
            <person name="Chung J.K."/>
            <person name="Losada L."/>
            <person name="Nierman W.C."/>
        </authorList>
    </citation>
    <scope>NUCLEOTIDE SEQUENCE [LARGE SCALE GENOMIC DNA]</scope>
    <source>
        <strain evidence="4 5">NIH1004</strain>
    </source>
</reference>
<dbReference type="OrthoDB" id="2102561at2759"/>
<sequence>MTSSRRTILVTGCSGGSLGSALGVSFHKAKSRPTPCPTSPSSTACTSRAQKLASDGGNSNGCGGSLDVLLNNAGAEYSMLLMDMDIAKSRELFDLNVWLLISVTRAFLPLLELIQPHGMAVNNTACTSLTAGTMPFSGAYNASKVAAASLTEDLRLELQPFRIKMIDMIGCITMPPPPRYRRPRCTARLKRGWRVPYPARMTAPIRNSGQTRSFRISANTTHPIVGSLDGSMKSMVGLDVVGQKIKELEVPRKAKHL</sequence>
<dbReference type="PANTHER" id="PTHR44169">
    <property type="entry name" value="NADPH-DEPENDENT 1-ACYLDIHYDROXYACETONE PHOSPHATE REDUCTASE"/>
    <property type="match status" value="1"/>
</dbReference>
<evidence type="ECO:0000256" key="3">
    <source>
        <dbReference type="RuleBase" id="RU000363"/>
    </source>
</evidence>
<dbReference type="EMBL" id="QUQM01000003">
    <property type="protein sequence ID" value="KAA8649045.1"/>
    <property type="molecule type" value="Genomic_DNA"/>
</dbReference>
<gene>
    <name evidence="4" type="ORF">ATNIH1004_004937</name>
</gene>
<evidence type="ECO:0000256" key="1">
    <source>
        <dbReference type="ARBA" id="ARBA00006484"/>
    </source>
</evidence>
<dbReference type="GeneID" id="54327639"/>
<name>A0A5M9MPS2_9EURO</name>
<evidence type="ECO:0000313" key="4">
    <source>
        <dbReference type="EMBL" id="KAA8649045.1"/>
    </source>
</evidence>
<dbReference type="SUPFAM" id="SSF51735">
    <property type="entry name" value="NAD(P)-binding Rossmann-fold domains"/>
    <property type="match status" value="1"/>
</dbReference>